<reference evidence="2" key="2">
    <citation type="submission" date="2020-09" db="EMBL/GenBank/DDBJ databases">
        <authorList>
            <person name="Sun Q."/>
            <person name="Ohkuma M."/>
        </authorList>
    </citation>
    <scope>NUCLEOTIDE SEQUENCE</scope>
    <source>
        <strain evidence="2">JCM 4654</strain>
    </source>
</reference>
<feature type="compositionally biased region" description="Low complexity" evidence="1">
    <location>
        <begin position="16"/>
        <end position="28"/>
    </location>
</feature>
<organism evidence="2 3">
    <name type="scientific">Streptomyces naganishii JCM 4654</name>
    <dbReference type="NCBI Taxonomy" id="1306179"/>
    <lineage>
        <taxon>Bacteria</taxon>
        <taxon>Bacillati</taxon>
        <taxon>Actinomycetota</taxon>
        <taxon>Actinomycetes</taxon>
        <taxon>Kitasatosporales</taxon>
        <taxon>Streptomycetaceae</taxon>
        <taxon>Streptomyces</taxon>
    </lineage>
</organism>
<sequence length="88" mass="9406">MILPRPGQYGQRRLGTSPATAPAATAPAGAYAHAESAFAEVYARGAQLTQARDGNRETQKIPPPGRDGILITDHWRLDRVPISGAKEN</sequence>
<feature type="region of interest" description="Disordered" evidence="1">
    <location>
        <begin position="49"/>
        <end position="72"/>
    </location>
</feature>
<evidence type="ECO:0000313" key="3">
    <source>
        <dbReference type="Proteomes" id="UP000608955"/>
    </source>
</evidence>
<reference evidence="2" key="1">
    <citation type="journal article" date="2014" name="Int. J. Syst. Evol. Microbiol.">
        <title>Complete genome sequence of Corynebacterium casei LMG S-19264T (=DSM 44701T), isolated from a smear-ripened cheese.</title>
        <authorList>
            <consortium name="US DOE Joint Genome Institute (JGI-PGF)"/>
            <person name="Walter F."/>
            <person name="Albersmeier A."/>
            <person name="Kalinowski J."/>
            <person name="Ruckert C."/>
        </authorList>
    </citation>
    <scope>NUCLEOTIDE SEQUENCE</scope>
    <source>
        <strain evidence="2">JCM 4654</strain>
    </source>
</reference>
<proteinExistence type="predicted"/>
<evidence type="ECO:0000256" key="1">
    <source>
        <dbReference type="SAM" id="MobiDB-lite"/>
    </source>
</evidence>
<feature type="region of interest" description="Disordered" evidence="1">
    <location>
        <begin position="1"/>
        <end position="28"/>
    </location>
</feature>
<name>A0A918Y751_9ACTN</name>
<evidence type="ECO:0000313" key="2">
    <source>
        <dbReference type="EMBL" id="GHD92288.1"/>
    </source>
</evidence>
<comment type="caution">
    <text evidence="2">The sequence shown here is derived from an EMBL/GenBank/DDBJ whole genome shotgun (WGS) entry which is preliminary data.</text>
</comment>
<accession>A0A918Y751</accession>
<dbReference type="EMBL" id="BMVF01000012">
    <property type="protein sequence ID" value="GHD92288.1"/>
    <property type="molecule type" value="Genomic_DNA"/>
</dbReference>
<protein>
    <submittedName>
        <fullName evidence="2">Uncharacterized protein</fullName>
    </submittedName>
</protein>
<dbReference type="Proteomes" id="UP000608955">
    <property type="component" value="Unassembled WGS sequence"/>
</dbReference>
<keyword evidence="3" id="KW-1185">Reference proteome</keyword>
<dbReference type="AlphaFoldDB" id="A0A918Y751"/>
<gene>
    <name evidence="2" type="ORF">GCM10010508_44450</name>
</gene>